<dbReference type="InterPro" id="IPR008920">
    <property type="entry name" value="TF_FadR/GntR_C"/>
</dbReference>
<evidence type="ECO:0000313" key="5">
    <source>
        <dbReference type="EMBL" id="WQH13809.1"/>
    </source>
</evidence>
<dbReference type="InterPro" id="IPR011711">
    <property type="entry name" value="GntR_C"/>
</dbReference>
<dbReference type="Proteomes" id="UP001324794">
    <property type="component" value="Chromosome"/>
</dbReference>
<evidence type="ECO:0000259" key="4">
    <source>
        <dbReference type="PROSITE" id="PS50949"/>
    </source>
</evidence>
<dbReference type="InterPro" id="IPR036390">
    <property type="entry name" value="WH_DNA-bd_sf"/>
</dbReference>
<dbReference type="Gene3D" id="1.20.120.530">
    <property type="entry name" value="GntR ligand-binding domain-like"/>
    <property type="match status" value="1"/>
</dbReference>
<evidence type="ECO:0000313" key="6">
    <source>
        <dbReference type="Proteomes" id="UP001324794"/>
    </source>
</evidence>
<keyword evidence="1" id="KW-0805">Transcription regulation</keyword>
<keyword evidence="3" id="KW-0804">Transcription</keyword>
<dbReference type="EMBL" id="CP140255">
    <property type="protein sequence ID" value="WQH13809.1"/>
    <property type="molecule type" value="Genomic_DNA"/>
</dbReference>
<keyword evidence="2" id="KW-0238">DNA-binding</keyword>
<dbReference type="SUPFAM" id="SSF46785">
    <property type="entry name" value="Winged helix' DNA-binding domain"/>
    <property type="match status" value="1"/>
</dbReference>
<proteinExistence type="predicted"/>
<dbReference type="SMART" id="SM00345">
    <property type="entry name" value="HTH_GNTR"/>
    <property type="match status" value="1"/>
</dbReference>
<gene>
    <name evidence="5" type="ORF">SR894_04505</name>
</gene>
<dbReference type="PROSITE" id="PS50949">
    <property type="entry name" value="HTH_GNTR"/>
    <property type="match status" value="1"/>
</dbReference>
<dbReference type="Gene3D" id="1.10.10.10">
    <property type="entry name" value="Winged helix-like DNA-binding domain superfamily/Winged helix DNA-binding domain"/>
    <property type="match status" value="1"/>
</dbReference>
<feature type="domain" description="HTH gntR-type" evidence="4">
    <location>
        <begin position="22"/>
        <end position="89"/>
    </location>
</feature>
<dbReference type="RefSeq" id="WP_223287830.1">
    <property type="nucleotide sequence ID" value="NZ_CP140255.1"/>
</dbReference>
<dbReference type="Pfam" id="PF00392">
    <property type="entry name" value="GntR"/>
    <property type="match status" value="1"/>
</dbReference>
<dbReference type="PANTHER" id="PTHR43537">
    <property type="entry name" value="TRANSCRIPTIONAL REGULATOR, GNTR FAMILY"/>
    <property type="match status" value="1"/>
</dbReference>
<name>A0ABZ0YQC4_9GAMM</name>
<evidence type="ECO:0000256" key="1">
    <source>
        <dbReference type="ARBA" id="ARBA00023015"/>
    </source>
</evidence>
<dbReference type="SUPFAM" id="SSF48008">
    <property type="entry name" value="GntR ligand-binding domain-like"/>
    <property type="match status" value="1"/>
</dbReference>
<reference evidence="5 6" key="1">
    <citation type="submission" date="2023-11" db="EMBL/GenBank/DDBJ databases">
        <title>MicrobeMod: A computational toolkit for identifying prokaryotic methylation and restriction-modification with nanopore sequencing.</title>
        <authorList>
            <person name="Crits-Christoph A."/>
            <person name="Kang S.C."/>
            <person name="Lee H."/>
            <person name="Ostrov N."/>
        </authorList>
    </citation>
    <scope>NUCLEOTIDE SEQUENCE [LARGE SCALE GENOMIC DNA]</scope>
    <source>
        <strain evidence="5 6">ATCC BAA-805</strain>
    </source>
</reference>
<dbReference type="PANTHER" id="PTHR43537:SF20">
    <property type="entry name" value="HTH-TYPE TRANSCRIPTIONAL REPRESSOR GLAR"/>
    <property type="match status" value="1"/>
</dbReference>
<dbReference type="InterPro" id="IPR000524">
    <property type="entry name" value="Tscrpt_reg_HTH_GntR"/>
</dbReference>
<evidence type="ECO:0000256" key="2">
    <source>
        <dbReference type="ARBA" id="ARBA00023125"/>
    </source>
</evidence>
<sequence>MNNSLPTSAKSLGPVGPVGPAGTASSRVFDHLRKDLVGGRFVAGEKLAINALKERYQVGLSPLREALNRLAAYGLLVQENQRGFRVPKLSRDELDDITQMRLEMEGMALERAIANGDSLWEADLLAAAHRLKRADITLDKGEEWEHLHTQFHRTLVAPCGSVWLLRFIEQLHDQFDRYRRLGPKMPTIRQELDEQHHQLVELALQREAKAARELMDDHIHKSYEVALKRYQEHV</sequence>
<dbReference type="Pfam" id="PF07729">
    <property type="entry name" value="FCD"/>
    <property type="match status" value="1"/>
</dbReference>
<dbReference type="SMART" id="SM00895">
    <property type="entry name" value="FCD"/>
    <property type="match status" value="1"/>
</dbReference>
<organism evidence="5 6">
    <name type="scientific">Vreelandella neptunia</name>
    <dbReference type="NCBI Taxonomy" id="115551"/>
    <lineage>
        <taxon>Bacteria</taxon>
        <taxon>Pseudomonadati</taxon>
        <taxon>Pseudomonadota</taxon>
        <taxon>Gammaproteobacteria</taxon>
        <taxon>Oceanospirillales</taxon>
        <taxon>Halomonadaceae</taxon>
        <taxon>Vreelandella</taxon>
    </lineage>
</organism>
<protein>
    <submittedName>
        <fullName evidence="5">FCD domain-containing protein</fullName>
    </submittedName>
</protein>
<dbReference type="InterPro" id="IPR036388">
    <property type="entry name" value="WH-like_DNA-bd_sf"/>
</dbReference>
<evidence type="ECO:0000256" key="3">
    <source>
        <dbReference type="ARBA" id="ARBA00023163"/>
    </source>
</evidence>
<accession>A0ABZ0YQC4</accession>
<keyword evidence="6" id="KW-1185">Reference proteome</keyword>